<dbReference type="RefSeq" id="WP_406765254.1">
    <property type="nucleotide sequence ID" value="NZ_JBJHZY010000002.1"/>
</dbReference>
<dbReference type="Gene3D" id="2.60.40.1080">
    <property type="match status" value="1"/>
</dbReference>
<dbReference type="InterPro" id="IPR041233">
    <property type="entry name" value="Melibiase_C"/>
</dbReference>
<organism evidence="8 9">
    <name type="scientific">Candidatus Clostridium radicumherbarum</name>
    <dbReference type="NCBI Taxonomy" id="3381662"/>
    <lineage>
        <taxon>Bacteria</taxon>
        <taxon>Bacillati</taxon>
        <taxon>Bacillota</taxon>
        <taxon>Clostridia</taxon>
        <taxon>Eubacteriales</taxon>
        <taxon>Clostridiaceae</taxon>
        <taxon>Clostridium</taxon>
    </lineage>
</organism>
<dbReference type="InterPro" id="IPR013783">
    <property type="entry name" value="Ig-like_fold"/>
</dbReference>
<comment type="similarity">
    <text evidence="1 5">Belongs to the glycosyl hydrolase 27 family.</text>
</comment>
<evidence type="ECO:0000256" key="2">
    <source>
        <dbReference type="ARBA" id="ARBA00022729"/>
    </source>
</evidence>
<feature type="chain" id="PRO_5046677724" description="Alpha-galactosidase" evidence="6">
    <location>
        <begin position="21"/>
        <end position="1344"/>
    </location>
</feature>
<dbReference type="InterPro" id="IPR017853">
    <property type="entry name" value="GH"/>
</dbReference>
<dbReference type="InterPro" id="IPR005084">
    <property type="entry name" value="CBM6"/>
</dbReference>
<dbReference type="Gene3D" id="2.60.40.10">
    <property type="entry name" value="Immunoglobulins"/>
    <property type="match status" value="2"/>
</dbReference>
<dbReference type="InterPro" id="IPR013785">
    <property type="entry name" value="Aldolase_TIM"/>
</dbReference>
<evidence type="ECO:0000313" key="8">
    <source>
        <dbReference type="EMBL" id="MFL0268628.1"/>
    </source>
</evidence>
<dbReference type="Pfam" id="PF10633">
    <property type="entry name" value="NPCBM_assoc"/>
    <property type="match status" value="2"/>
</dbReference>
<dbReference type="InterPro" id="IPR018905">
    <property type="entry name" value="A-galactase_NEW3"/>
</dbReference>
<keyword evidence="5" id="KW-1015">Disulfide bond</keyword>
<proteinExistence type="inferred from homology"/>
<dbReference type="Gene3D" id="3.20.20.70">
    <property type="entry name" value="Aldolase class I"/>
    <property type="match status" value="2"/>
</dbReference>
<dbReference type="Pfam" id="PF16499">
    <property type="entry name" value="Melibiase_2"/>
    <property type="match status" value="2"/>
</dbReference>
<dbReference type="Pfam" id="PF08305">
    <property type="entry name" value="NPCBM"/>
    <property type="match status" value="2"/>
</dbReference>
<dbReference type="NCBIfam" id="NF038114">
    <property type="entry name" value="rightmost"/>
    <property type="match status" value="1"/>
</dbReference>
<dbReference type="PROSITE" id="PS51175">
    <property type="entry name" value="CBM6"/>
    <property type="match status" value="1"/>
</dbReference>
<dbReference type="SUPFAM" id="SSF49373">
    <property type="entry name" value="Invasin/intimin cell-adhesion fragments"/>
    <property type="match status" value="1"/>
</dbReference>
<dbReference type="EMBL" id="JBJHZY010000002">
    <property type="protein sequence ID" value="MFL0268628.1"/>
    <property type="molecule type" value="Genomic_DNA"/>
</dbReference>
<feature type="signal peptide" evidence="6">
    <location>
        <begin position="1"/>
        <end position="20"/>
    </location>
</feature>
<comment type="catalytic activity">
    <reaction evidence="5">
        <text>Hydrolysis of terminal, non-reducing alpha-D-galactose residues in alpha-D-galactosides, including galactose oligosaccharides, galactomannans and galactolipids.</text>
        <dbReference type="EC" id="3.2.1.22"/>
    </reaction>
</comment>
<dbReference type="SMART" id="SM00776">
    <property type="entry name" value="NPCBM"/>
    <property type="match status" value="2"/>
</dbReference>
<reference evidence="8 9" key="1">
    <citation type="submission" date="2024-11" db="EMBL/GenBank/DDBJ databases">
        <authorList>
            <person name="Heng Y.C."/>
            <person name="Lim A.C.H."/>
            <person name="Lee J.K.Y."/>
            <person name="Kittelmann S."/>
        </authorList>
    </citation>
    <scope>NUCLEOTIDE SEQUENCE [LARGE SCALE GENOMIC DNA]</scope>
    <source>
        <strain evidence="8 9">WILCCON 0202</strain>
    </source>
</reference>
<comment type="caution">
    <text evidence="8">The sequence shown here is derived from an EMBL/GenBank/DDBJ whole genome shotgun (WGS) entry which is preliminary data.</text>
</comment>
<keyword evidence="3 5" id="KW-0378">Hydrolase</keyword>
<dbReference type="SUPFAM" id="SSF51445">
    <property type="entry name" value="(Trans)glycosidases"/>
    <property type="match status" value="1"/>
</dbReference>
<evidence type="ECO:0000259" key="7">
    <source>
        <dbReference type="PROSITE" id="PS51175"/>
    </source>
</evidence>
<dbReference type="EC" id="3.2.1.22" evidence="5"/>
<dbReference type="InterPro" id="IPR013222">
    <property type="entry name" value="Glyco_hyd_98_carb-bd"/>
</dbReference>
<dbReference type="Gene3D" id="2.60.120.1060">
    <property type="entry name" value="NPCBM/NEW2 domain"/>
    <property type="match status" value="2"/>
</dbReference>
<gene>
    <name evidence="8" type="ORF">ACJDUH_11055</name>
</gene>
<accession>A0ABW8TV73</accession>
<feature type="domain" description="CBM6" evidence="7">
    <location>
        <begin position="190"/>
        <end position="325"/>
    </location>
</feature>
<dbReference type="PROSITE" id="PS00512">
    <property type="entry name" value="ALPHA_GALACTOSIDASE"/>
    <property type="match status" value="1"/>
</dbReference>
<dbReference type="PANTHER" id="PTHR11452:SF75">
    <property type="entry name" value="ALPHA-GALACTOSIDASE MEL1"/>
    <property type="match status" value="1"/>
</dbReference>
<evidence type="ECO:0000256" key="3">
    <source>
        <dbReference type="ARBA" id="ARBA00022801"/>
    </source>
</evidence>
<keyword evidence="4 5" id="KW-0326">Glycosidase</keyword>
<evidence type="ECO:0000256" key="5">
    <source>
        <dbReference type="RuleBase" id="RU361168"/>
    </source>
</evidence>
<protein>
    <recommendedName>
        <fullName evidence="5">Alpha-galactosidase</fullName>
        <ecNumber evidence="5">3.2.1.22</ecNumber>
    </recommendedName>
    <alternativeName>
        <fullName evidence="5">Melibiase</fullName>
    </alternativeName>
</protein>
<dbReference type="InterPro" id="IPR013780">
    <property type="entry name" value="Glyco_hydro_b"/>
</dbReference>
<dbReference type="SUPFAM" id="SSF51011">
    <property type="entry name" value="Glycosyl hydrolase domain"/>
    <property type="match status" value="1"/>
</dbReference>
<evidence type="ECO:0000256" key="1">
    <source>
        <dbReference type="ARBA" id="ARBA00009743"/>
    </source>
</evidence>
<evidence type="ECO:0000256" key="6">
    <source>
        <dbReference type="SAM" id="SignalP"/>
    </source>
</evidence>
<dbReference type="InterPro" id="IPR008964">
    <property type="entry name" value="Invasin/intimin_cell_adhesion"/>
</dbReference>
<dbReference type="InterPro" id="IPR000111">
    <property type="entry name" value="Glyco_hydro_27/36_CS"/>
</dbReference>
<dbReference type="CDD" id="cd04081">
    <property type="entry name" value="CBM35_galactosidase-like"/>
    <property type="match status" value="1"/>
</dbReference>
<dbReference type="InterPro" id="IPR008979">
    <property type="entry name" value="Galactose-bd-like_sf"/>
</dbReference>
<dbReference type="SUPFAM" id="SSF49785">
    <property type="entry name" value="Galactose-binding domain-like"/>
    <property type="match status" value="3"/>
</dbReference>
<dbReference type="Gene3D" id="2.60.40.1180">
    <property type="entry name" value="Golgi alpha-mannosidase II"/>
    <property type="match status" value="1"/>
</dbReference>
<keyword evidence="9" id="KW-1185">Reference proteome</keyword>
<keyword evidence="2 6" id="KW-0732">Signal</keyword>
<evidence type="ECO:0000313" key="9">
    <source>
        <dbReference type="Proteomes" id="UP001623661"/>
    </source>
</evidence>
<name>A0ABW8TV73_9CLOT</name>
<evidence type="ECO:0000256" key="4">
    <source>
        <dbReference type="ARBA" id="ARBA00023295"/>
    </source>
</evidence>
<dbReference type="PANTHER" id="PTHR11452">
    <property type="entry name" value="ALPHA-GALACTOSIDASE/ALPHA-N-ACETYLGALACTOSAMINIDASE"/>
    <property type="match status" value="1"/>
</dbReference>
<dbReference type="Pfam" id="PF17801">
    <property type="entry name" value="Melibiase_C"/>
    <property type="match status" value="1"/>
</dbReference>
<dbReference type="Proteomes" id="UP001623661">
    <property type="component" value="Unassembled WGS sequence"/>
</dbReference>
<sequence length="1344" mass="142534">MKKFLSLGLTVALAITQLNLGILTPTLKVKAETQTQSVATAETPPMGWNSWNKYGGNITEDLIKGMADAMVASGMKDAGYEYINLDDGWMTSEVDENGVPKIDYKKFPNGIKPLADYIHNKGLKLGIYLSNGTKTCMGLASSLLHEEATAKAFAEWGVDYLKYDWCNNEFVSQYAPDIDKIDITKGTFTASYEAEAVENTLAGGAQVVTATGTSNGKKVSNIGNNKGTLTFNKVIVPEDGTYTVKVSYINGDYNNRIAYTSVNGAIGTKHFFPGIRGNWSTVQTQAFSVDLKSGENTITIYNPMSTSAQRAEEQYSWMSDALKNSGRPIIFSLCEWGSSQPWLWGKNVGQLWRTTGDISDNWSSMTSITDQNAVLAQYAGPNGWNDPDMLEVGNGGMTTTEYRSHFSLWSIMAAPLITGNDLANMSAATKEILLNKEVIAVDQDSLGKQGVKVHDYGDQEVFAKPLANGDVAVVLFNRAAIAATISTTPQEIGIESAAAYKLRDLWSHTDMLTSGVISASVPSHGVAMYRISKAQGNEEISPLLSMSFTGDTLLETGKSGKLSATVTNNGTAEVSNVNINLAGQTGWTFNAVTPVTFDKLAPGQSLSVQWTFTVPVDAQIGATSIKANMSYAYGINHSGSLSTETTVTVPAPAPTDDAYLSDLTWTSNKVGWGTVKKDKSIDGNTIKIGGITYTKGLGLHAEADTQYYLGGNYSRFTAAVGIDSEVGSRGSVVFQVFGDGVKLYDSGIVKGGVAAKAVDVDITGVKMLKLIVTNGGDDINYDHADWANAFVKAVPAQVKLETVTSDSIDAGSSGNVTVSFTNTSLAVLKNFTASLVLPQGWSAEAQTPASFDSIEAGQKVTVTWKAARPADYNSSTGTTGIKVFANYTYGEDNKTGEYSKTIQITTLPIAPKNDAFLSDINWLSSINAWGPVEKDRSNGESASGDGNTITINGVKYAKGLGVHAVSTIEYHIGKNFSRFTAAVGIDDEVIGKTGTPTSVIFQVWGDGTKLWESPAMTVGDPAIPVNVDITGVKLLKLVATNGVDGINNDHGDWANAMIKAALKDVSLTTDKTLIGAKDTANLSVTGTVVSGEAADLSGAAKVFTSSDENIAVVDENGKVTAKGDGKAIIKVTVTKDGITREASIDITADVTAPTFDITGIKDGDAVKLNQDITVSWTAADNLSGVASASGGITSGSKLDTSKIGPKTLTFTATDNAGNIATKTITYNVQYVYSGVLDPINSDGSKIFKLGSTIPVKFQLKDAKDACVADATAKLYIAKVVDNKVGPENPATSTSGASEENKFRYDSASNQYIFNLSTKDLTAGTYQIRIDQADGTINTVAIELR</sequence>
<dbReference type="CDD" id="cd14792">
    <property type="entry name" value="GH27"/>
    <property type="match status" value="1"/>
</dbReference>
<dbReference type="PRINTS" id="PR00740">
    <property type="entry name" value="GLHYDRLASE27"/>
</dbReference>
<dbReference type="InterPro" id="IPR038637">
    <property type="entry name" value="NPCBM_sf"/>
</dbReference>
<dbReference type="InterPro" id="IPR002241">
    <property type="entry name" value="Glyco_hydro_27"/>
</dbReference>